<evidence type="ECO:0000313" key="6">
    <source>
        <dbReference type="EMBL" id="KAF7504186.1"/>
    </source>
</evidence>
<organism evidence="6 7">
    <name type="scientific">Endocarpon pusillum</name>
    <dbReference type="NCBI Taxonomy" id="364733"/>
    <lineage>
        <taxon>Eukaryota</taxon>
        <taxon>Fungi</taxon>
        <taxon>Dikarya</taxon>
        <taxon>Ascomycota</taxon>
        <taxon>Pezizomycotina</taxon>
        <taxon>Eurotiomycetes</taxon>
        <taxon>Chaetothyriomycetidae</taxon>
        <taxon>Verrucariales</taxon>
        <taxon>Verrucariaceae</taxon>
        <taxon>Endocarpon</taxon>
    </lineage>
</organism>
<dbReference type="EMBL" id="JAACFV010000146">
    <property type="protein sequence ID" value="KAF7504186.1"/>
    <property type="molecule type" value="Genomic_DNA"/>
</dbReference>
<evidence type="ECO:0000256" key="4">
    <source>
        <dbReference type="ARBA" id="ARBA00023242"/>
    </source>
</evidence>
<dbReference type="InterPro" id="IPR050987">
    <property type="entry name" value="AtrR-like"/>
</dbReference>
<keyword evidence="4" id="KW-0539">Nucleus</keyword>
<dbReference type="SMART" id="SM00906">
    <property type="entry name" value="Fungal_trans"/>
    <property type="match status" value="1"/>
</dbReference>
<name>A0A8H7ABP3_9EURO</name>
<evidence type="ECO:0000256" key="3">
    <source>
        <dbReference type="ARBA" id="ARBA00023125"/>
    </source>
</evidence>
<proteinExistence type="predicted"/>
<keyword evidence="2" id="KW-0479">Metal-binding</keyword>
<dbReference type="PANTHER" id="PTHR46910">
    <property type="entry name" value="TRANSCRIPTION FACTOR PDR1"/>
    <property type="match status" value="1"/>
</dbReference>
<dbReference type="InterPro" id="IPR007219">
    <property type="entry name" value="XnlR_reg_dom"/>
</dbReference>
<dbReference type="PANTHER" id="PTHR46910:SF3">
    <property type="entry name" value="HALOTOLERANCE PROTEIN 9-RELATED"/>
    <property type="match status" value="1"/>
</dbReference>
<accession>A0A8H7ABP3</accession>
<dbReference type="CDD" id="cd12148">
    <property type="entry name" value="fungal_TF_MHR"/>
    <property type="match status" value="1"/>
</dbReference>
<keyword evidence="3" id="KW-0238">DNA-binding</keyword>
<keyword evidence="7" id="KW-1185">Reference proteome</keyword>
<evidence type="ECO:0000313" key="7">
    <source>
        <dbReference type="Proteomes" id="UP000606974"/>
    </source>
</evidence>
<protein>
    <recommendedName>
        <fullName evidence="5">Xylanolytic transcriptional activator regulatory domain-containing protein</fullName>
    </recommendedName>
</protein>
<comment type="caution">
    <text evidence="6">The sequence shown here is derived from an EMBL/GenBank/DDBJ whole genome shotgun (WGS) entry which is preliminary data.</text>
</comment>
<sequence length="131" mass="15382">MCFKEFYLTIGHAARMAQSLGLHISRPEIEDVQPQQREMRRRLWWGCFCMDRSSSALYGRPVGIPYGEFSDYQDLLPREIDDQYAALGLPQPIDVPSINSFFRHSVRLYQVMDHVLLRLRHAKTTAYFDLQ</sequence>
<evidence type="ECO:0000259" key="5">
    <source>
        <dbReference type="SMART" id="SM00906"/>
    </source>
</evidence>
<comment type="subcellular location">
    <subcellularLocation>
        <location evidence="1">Nucleus</location>
    </subcellularLocation>
</comment>
<feature type="domain" description="Xylanolytic transcriptional activator regulatory" evidence="5">
    <location>
        <begin position="6"/>
        <end position="83"/>
    </location>
</feature>
<reference evidence="6" key="1">
    <citation type="submission" date="2020-02" db="EMBL/GenBank/DDBJ databases">
        <authorList>
            <person name="Palmer J.M."/>
        </authorList>
    </citation>
    <scope>NUCLEOTIDE SEQUENCE</scope>
    <source>
        <strain evidence="6">EPUS1.4</strain>
        <tissue evidence="6">Thallus</tissue>
    </source>
</reference>
<evidence type="ECO:0000256" key="1">
    <source>
        <dbReference type="ARBA" id="ARBA00004123"/>
    </source>
</evidence>
<dbReference type="AlphaFoldDB" id="A0A8H7ABP3"/>
<dbReference type="Proteomes" id="UP000606974">
    <property type="component" value="Unassembled WGS sequence"/>
</dbReference>
<dbReference type="Pfam" id="PF04082">
    <property type="entry name" value="Fungal_trans"/>
    <property type="match status" value="1"/>
</dbReference>
<gene>
    <name evidence="6" type="ORF">GJ744_002605</name>
</gene>
<dbReference type="GO" id="GO:0003700">
    <property type="term" value="F:DNA-binding transcription factor activity"/>
    <property type="evidence" value="ECO:0007669"/>
    <property type="project" value="InterPro"/>
</dbReference>
<dbReference type="GO" id="GO:0003677">
    <property type="term" value="F:DNA binding"/>
    <property type="evidence" value="ECO:0007669"/>
    <property type="project" value="UniProtKB-KW"/>
</dbReference>
<evidence type="ECO:0000256" key="2">
    <source>
        <dbReference type="ARBA" id="ARBA00022723"/>
    </source>
</evidence>
<dbReference type="GO" id="GO:0008270">
    <property type="term" value="F:zinc ion binding"/>
    <property type="evidence" value="ECO:0007669"/>
    <property type="project" value="InterPro"/>
</dbReference>
<dbReference type="GO" id="GO:0005634">
    <property type="term" value="C:nucleus"/>
    <property type="evidence" value="ECO:0007669"/>
    <property type="project" value="UniProtKB-SubCell"/>
</dbReference>
<dbReference type="OrthoDB" id="3364175at2759"/>
<dbReference type="GO" id="GO:0006351">
    <property type="term" value="P:DNA-templated transcription"/>
    <property type="evidence" value="ECO:0007669"/>
    <property type="project" value="InterPro"/>
</dbReference>